<dbReference type="GO" id="GO:0016020">
    <property type="term" value="C:membrane"/>
    <property type="evidence" value="ECO:0007669"/>
    <property type="project" value="InterPro"/>
</dbReference>
<dbReference type="PANTHER" id="PTHR43773">
    <property type="entry name" value="MAGNESIUM TRANSPORTER MGTE"/>
    <property type="match status" value="1"/>
</dbReference>
<keyword evidence="1" id="KW-0129">CBS domain</keyword>
<comment type="caution">
    <text evidence="3">The sequence shown here is derived from an EMBL/GenBank/DDBJ whole genome shotgun (WGS) entry which is preliminary data.</text>
</comment>
<protein>
    <recommendedName>
        <fullName evidence="2">CBS domain-containing protein</fullName>
    </recommendedName>
</protein>
<accession>A0A916WN08</accession>
<dbReference type="Pfam" id="PF00571">
    <property type="entry name" value="CBS"/>
    <property type="match status" value="1"/>
</dbReference>
<dbReference type="PANTHER" id="PTHR43773:SF1">
    <property type="entry name" value="MAGNESIUM TRANSPORTER MGTE"/>
    <property type="match status" value="1"/>
</dbReference>
<evidence type="ECO:0000313" key="3">
    <source>
        <dbReference type="EMBL" id="GGB16446.1"/>
    </source>
</evidence>
<dbReference type="SUPFAM" id="SSF54631">
    <property type="entry name" value="CBS-domain pair"/>
    <property type="match status" value="1"/>
</dbReference>
<dbReference type="Gene3D" id="3.10.580.10">
    <property type="entry name" value="CBS-domain"/>
    <property type="match status" value="1"/>
</dbReference>
<dbReference type="AlphaFoldDB" id="A0A916WN08"/>
<dbReference type="InterPro" id="IPR000644">
    <property type="entry name" value="CBS_dom"/>
</dbReference>
<reference evidence="3" key="2">
    <citation type="submission" date="2020-09" db="EMBL/GenBank/DDBJ databases">
        <authorList>
            <person name="Sun Q."/>
            <person name="Zhou Y."/>
        </authorList>
    </citation>
    <scope>NUCLEOTIDE SEQUENCE</scope>
    <source>
        <strain evidence="3">CGMCC 1.12827</strain>
    </source>
</reference>
<keyword evidence="4" id="KW-1185">Reference proteome</keyword>
<dbReference type="EMBL" id="BMGC01000001">
    <property type="protein sequence ID" value="GGB16446.1"/>
    <property type="molecule type" value="Genomic_DNA"/>
</dbReference>
<organism evidence="3 4">
    <name type="scientific">Gordonia jinhuaensis</name>
    <dbReference type="NCBI Taxonomy" id="1517702"/>
    <lineage>
        <taxon>Bacteria</taxon>
        <taxon>Bacillati</taxon>
        <taxon>Actinomycetota</taxon>
        <taxon>Actinomycetes</taxon>
        <taxon>Mycobacteriales</taxon>
        <taxon>Gordoniaceae</taxon>
        <taxon>Gordonia</taxon>
    </lineage>
</organism>
<proteinExistence type="predicted"/>
<gene>
    <name evidence="3" type="ORF">GCM10011489_00670</name>
</gene>
<reference evidence="3" key="1">
    <citation type="journal article" date="2014" name="Int. J. Syst. Evol. Microbiol.">
        <title>Complete genome sequence of Corynebacterium casei LMG S-19264T (=DSM 44701T), isolated from a smear-ripened cheese.</title>
        <authorList>
            <consortium name="US DOE Joint Genome Institute (JGI-PGF)"/>
            <person name="Walter F."/>
            <person name="Albersmeier A."/>
            <person name="Kalinowski J."/>
            <person name="Ruckert C."/>
        </authorList>
    </citation>
    <scope>NUCLEOTIDE SEQUENCE</scope>
    <source>
        <strain evidence="3">CGMCC 1.12827</strain>
    </source>
</reference>
<dbReference type="PROSITE" id="PS51371">
    <property type="entry name" value="CBS"/>
    <property type="match status" value="1"/>
</dbReference>
<dbReference type="InterPro" id="IPR006669">
    <property type="entry name" value="MgtE_transporter"/>
</dbReference>
<evidence type="ECO:0000259" key="2">
    <source>
        <dbReference type="PROSITE" id="PS51371"/>
    </source>
</evidence>
<dbReference type="GO" id="GO:0015095">
    <property type="term" value="F:magnesium ion transmembrane transporter activity"/>
    <property type="evidence" value="ECO:0007669"/>
    <property type="project" value="InterPro"/>
</dbReference>
<dbReference type="InterPro" id="IPR046342">
    <property type="entry name" value="CBS_dom_sf"/>
</dbReference>
<dbReference type="Proteomes" id="UP000621454">
    <property type="component" value="Unassembled WGS sequence"/>
</dbReference>
<name>A0A916WN08_9ACTN</name>
<evidence type="ECO:0000313" key="4">
    <source>
        <dbReference type="Proteomes" id="UP000621454"/>
    </source>
</evidence>
<evidence type="ECO:0000256" key="1">
    <source>
        <dbReference type="PROSITE-ProRule" id="PRU00703"/>
    </source>
</evidence>
<sequence>MLDKDLPALSPEDDLETVTRYFATYNLVCGPVLDEARHLLGAVTVDDLLDHLLPDDWRESEPEDADQPAH</sequence>
<feature type="domain" description="CBS" evidence="2">
    <location>
        <begin position="1"/>
        <end position="60"/>
    </location>
</feature>